<dbReference type="EMBL" id="BMWV01000001">
    <property type="protein sequence ID" value="GGY25300.1"/>
    <property type="molecule type" value="Genomic_DNA"/>
</dbReference>
<gene>
    <name evidence="2" type="ORF">EYF70_27715</name>
    <name evidence="1" type="ORF">GCM10007387_03700</name>
</gene>
<dbReference type="SUPFAM" id="SSF110296">
    <property type="entry name" value="Oligoxyloglucan reducing end-specific cellobiohydrolase"/>
    <property type="match status" value="1"/>
</dbReference>
<reference evidence="2 3" key="2">
    <citation type="submission" date="2019-02" db="EMBL/GenBank/DDBJ databases">
        <title>Draft Genome Sequences of Six Type Strains of the Genus Massilia.</title>
        <authorList>
            <person name="Miess H."/>
            <person name="Frediansyhah A."/>
            <person name="Gross H."/>
        </authorList>
    </citation>
    <scope>NUCLEOTIDE SEQUENCE [LARGE SCALE GENOMIC DNA]</scope>
    <source>
        <strain evidence="2 3">DSM 17472</strain>
    </source>
</reference>
<dbReference type="Proteomes" id="UP000628442">
    <property type="component" value="Unassembled WGS sequence"/>
</dbReference>
<reference evidence="1" key="1">
    <citation type="journal article" date="2014" name="Int. J. Syst. Evol. Microbiol.">
        <title>Complete genome sequence of Corynebacterium casei LMG S-19264T (=DSM 44701T), isolated from a smear-ripened cheese.</title>
        <authorList>
            <consortium name="US DOE Joint Genome Institute (JGI-PGF)"/>
            <person name="Walter F."/>
            <person name="Albersmeier A."/>
            <person name="Kalinowski J."/>
            <person name="Ruckert C."/>
        </authorList>
    </citation>
    <scope>NUCLEOTIDE SEQUENCE</scope>
    <source>
        <strain evidence="1">KCTC 12343</strain>
    </source>
</reference>
<dbReference type="Gene3D" id="2.130.10.10">
    <property type="entry name" value="YVTN repeat-like/Quinoprotein amine dehydrogenase"/>
    <property type="match status" value="1"/>
</dbReference>
<evidence type="ECO:0000313" key="2">
    <source>
        <dbReference type="EMBL" id="QBI04185.1"/>
    </source>
</evidence>
<dbReference type="RefSeq" id="WP_131148249.1">
    <property type="nucleotide sequence ID" value="NZ_BMWV01000001.1"/>
</dbReference>
<sequence>MTAQAFIATRKGLFELAREEGAWRLSAPHFPGDPVSIVLHDGRDGATYAALNLGHFGAKLHRRDAGSAAWTEVAVPVYPPKPEGSDDKTDWTMKQIWALEAGGPDQPGVLWAGTLPGGLFRSNDRGDSWQLVESLWNVPGRAQWFGGGYDTPGIHSICVDPRDSASVLVGVSCGGAWLTSDGGETWSLRTQGMAARYMPPELVHDGAAQDPHRIVRCAGMPDVLWCQHHSGIWRSVDNGERWEEVEAPASSFGFAVAVHPADGHTAWFVPAIADQQRVPVGAALAVNRTRDGGTTFETGRAGLPQRDCYDLVYRHGLAVASDGATLLMGSTTGGLWLSDDEGSSWQAISAHLPPIYAARFADLR</sequence>
<dbReference type="InterPro" id="IPR015943">
    <property type="entry name" value="WD40/YVTN_repeat-like_dom_sf"/>
</dbReference>
<dbReference type="EMBL" id="CP036401">
    <property type="protein sequence ID" value="QBI04185.1"/>
    <property type="molecule type" value="Genomic_DNA"/>
</dbReference>
<evidence type="ECO:0000313" key="1">
    <source>
        <dbReference type="EMBL" id="GGY25300.1"/>
    </source>
</evidence>
<dbReference type="GO" id="GO:0010411">
    <property type="term" value="P:xyloglucan metabolic process"/>
    <property type="evidence" value="ECO:0007669"/>
    <property type="project" value="TreeGrafter"/>
</dbReference>
<accession>A0A411X5S4</accession>
<dbReference type="AlphaFoldDB" id="A0A411X5S4"/>
<protein>
    <submittedName>
        <fullName evidence="2">Exo-alpha-sialidase</fullName>
    </submittedName>
</protein>
<evidence type="ECO:0000313" key="4">
    <source>
        <dbReference type="Proteomes" id="UP000628442"/>
    </source>
</evidence>
<evidence type="ECO:0000313" key="3">
    <source>
        <dbReference type="Proteomes" id="UP000292307"/>
    </source>
</evidence>
<dbReference type="PANTHER" id="PTHR43739:SF5">
    <property type="entry name" value="EXO-ALPHA-SIALIDASE"/>
    <property type="match status" value="1"/>
</dbReference>
<keyword evidence="3" id="KW-1185">Reference proteome</keyword>
<reference evidence="1" key="3">
    <citation type="submission" date="2022-12" db="EMBL/GenBank/DDBJ databases">
        <authorList>
            <person name="Sun Q."/>
            <person name="Kim S."/>
        </authorList>
    </citation>
    <scope>NUCLEOTIDE SEQUENCE</scope>
    <source>
        <strain evidence="1">KCTC 12343</strain>
    </source>
</reference>
<dbReference type="OrthoDB" id="9764804at2"/>
<name>A0A411X5S4_9BURK</name>
<proteinExistence type="predicted"/>
<organism evidence="1 4">
    <name type="scientific">Pseudoduganella albidiflava</name>
    <dbReference type="NCBI Taxonomy" id="321983"/>
    <lineage>
        <taxon>Bacteria</taxon>
        <taxon>Pseudomonadati</taxon>
        <taxon>Pseudomonadota</taxon>
        <taxon>Betaproteobacteria</taxon>
        <taxon>Burkholderiales</taxon>
        <taxon>Oxalobacteraceae</taxon>
        <taxon>Telluria group</taxon>
        <taxon>Pseudoduganella</taxon>
    </lineage>
</organism>
<dbReference type="InterPro" id="IPR052025">
    <property type="entry name" value="Xyloglucanase_GH74"/>
</dbReference>
<dbReference type="PANTHER" id="PTHR43739">
    <property type="entry name" value="XYLOGLUCANASE (EUROFUNG)"/>
    <property type="match status" value="1"/>
</dbReference>
<dbReference type="Proteomes" id="UP000292307">
    <property type="component" value="Chromosome"/>
</dbReference>